<dbReference type="Pfam" id="PF13639">
    <property type="entry name" value="zf-RING_2"/>
    <property type="match status" value="1"/>
</dbReference>
<keyword evidence="5" id="KW-1185">Reference proteome</keyword>
<evidence type="ECO:0000259" key="3">
    <source>
        <dbReference type="PROSITE" id="PS50089"/>
    </source>
</evidence>
<evidence type="ECO:0000256" key="2">
    <source>
        <dbReference type="SAM" id="Phobius"/>
    </source>
</evidence>
<proteinExistence type="predicted"/>
<organism evidence="4 5">
    <name type="scientific">Aspergillus sclerotialis</name>
    <dbReference type="NCBI Taxonomy" id="2070753"/>
    <lineage>
        <taxon>Eukaryota</taxon>
        <taxon>Fungi</taxon>
        <taxon>Dikarya</taxon>
        <taxon>Ascomycota</taxon>
        <taxon>Pezizomycotina</taxon>
        <taxon>Eurotiomycetes</taxon>
        <taxon>Eurotiomycetidae</taxon>
        <taxon>Eurotiales</taxon>
        <taxon>Aspergillaceae</taxon>
        <taxon>Aspergillus</taxon>
        <taxon>Aspergillus subgen. Polypaecilum</taxon>
    </lineage>
</organism>
<reference evidence="5" key="1">
    <citation type="submission" date="2017-02" db="EMBL/GenBank/DDBJ databases">
        <authorList>
            <person name="Tafer H."/>
            <person name="Lopandic K."/>
        </authorList>
    </citation>
    <scope>NUCLEOTIDE SEQUENCE [LARGE SCALE GENOMIC DNA]</scope>
    <source>
        <strain evidence="5">CBS 366.77</strain>
    </source>
</reference>
<dbReference type="AlphaFoldDB" id="A0A3A2ZLR4"/>
<dbReference type="Proteomes" id="UP000266188">
    <property type="component" value="Unassembled WGS sequence"/>
</dbReference>
<evidence type="ECO:0000313" key="4">
    <source>
        <dbReference type="EMBL" id="RJE18101.1"/>
    </source>
</evidence>
<comment type="caution">
    <text evidence="4">The sequence shown here is derived from an EMBL/GenBank/DDBJ whole genome shotgun (WGS) entry which is preliminary data.</text>
</comment>
<gene>
    <name evidence="4" type="ORF">PHISCL_09560</name>
</gene>
<keyword evidence="2" id="KW-1133">Transmembrane helix</keyword>
<dbReference type="PANTHER" id="PTHR47258:SF1">
    <property type="entry name" value="E3 UBIQUITIN-PROTEIN LIGASE XERICO-RELATED"/>
    <property type="match status" value="1"/>
</dbReference>
<keyword evidence="1" id="KW-0479">Metal-binding</keyword>
<dbReference type="InterPro" id="IPR044249">
    <property type="entry name" value="XERICO-like"/>
</dbReference>
<accession>A0A3A2ZLR4</accession>
<keyword evidence="2" id="KW-0812">Transmembrane</keyword>
<dbReference type="EMBL" id="MVGC01000624">
    <property type="protein sequence ID" value="RJE18101.1"/>
    <property type="molecule type" value="Genomic_DNA"/>
</dbReference>
<dbReference type="InterPro" id="IPR013083">
    <property type="entry name" value="Znf_RING/FYVE/PHD"/>
</dbReference>
<feature type="domain" description="RING-type" evidence="3">
    <location>
        <begin position="90"/>
        <end position="132"/>
    </location>
</feature>
<evidence type="ECO:0000256" key="1">
    <source>
        <dbReference type="PROSITE-ProRule" id="PRU00175"/>
    </source>
</evidence>
<name>A0A3A2ZLR4_9EURO</name>
<dbReference type="PANTHER" id="PTHR47258">
    <property type="match status" value="1"/>
</dbReference>
<dbReference type="SMART" id="SM00184">
    <property type="entry name" value="RING"/>
    <property type="match status" value="1"/>
</dbReference>
<dbReference type="OrthoDB" id="8062037at2759"/>
<dbReference type="InterPro" id="IPR001841">
    <property type="entry name" value="Znf_RING"/>
</dbReference>
<keyword evidence="1" id="KW-0863">Zinc-finger</keyword>
<dbReference type="SUPFAM" id="SSF57850">
    <property type="entry name" value="RING/U-box"/>
    <property type="match status" value="1"/>
</dbReference>
<protein>
    <submittedName>
        <fullName evidence="4">RING finger domain protein</fullName>
    </submittedName>
</protein>
<dbReference type="Gene3D" id="3.30.40.10">
    <property type="entry name" value="Zinc/RING finger domain, C3HC4 (zinc finger)"/>
    <property type="match status" value="1"/>
</dbReference>
<dbReference type="STRING" id="2070753.A0A3A2ZLR4"/>
<dbReference type="PROSITE" id="PS50089">
    <property type="entry name" value="ZF_RING_2"/>
    <property type="match status" value="1"/>
</dbReference>
<keyword evidence="1" id="KW-0862">Zinc</keyword>
<feature type="transmembrane region" description="Helical" evidence="2">
    <location>
        <begin position="12"/>
        <end position="37"/>
    </location>
</feature>
<evidence type="ECO:0000313" key="5">
    <source>
        <dbReference type="Proteomes" id="UP000266188"/>
    </source>
</evidence>
<sequence length="150" mass="17083">MGSESDSINRHHIAIALGIGLGIVVVIIICLVLAVLLNRRYSSRPFVSKDKEEKLRKLDAVSPVRTLEEFWSNLKGPITSSEGTDGQFNCAVCLDPVLPSQNIRELKCPHIFHKDCLEKWYLKNHYNCPLCHKPYYVQETQPGTDFVWMV</sequence>
<keyword evidence="2" id="KW-0472">Membrane</keyword>
<dbReference type="GO" id="GO:0008270">
    <property type="term" value="F:zinc ion binding"/>
    <property type="evidence" value="ECO:0007669"/>
    <property type="project" value="UniProtKB-KW"/>
</dbReference>